<gene>
    <name evidence="1" type="ORF">GAK31_03338</name>
</gene>
<sequence>MSLPAVAPDACASVDTPTLPALHYQGRPLPRPQQRGPWPQVFNLHDLAVQPALLDALCAHAAALPWDHYDVARRRRAMLQRHHSILQAPVRTLLAQWDGSEADAAWPALLELLPSMLRAALQRVAPHRRRALSKYTLQRVAPACWSVQALDDPHFE</sequence>
<name>A0A7V8JJX3_STEMA</name>
<proteinExistence type="predicted"/>
<dbReference type="Proteomes" id="UP000487117">
    <property type="component" value="Unassembled WGS sequence"/>
</dbReference>
<evidence type="ECO:0000313" key="1">
    <source>
        <dbReference type="EMBL" id="KAF1013189.1"/>
    </source>
</evidence>
<organism evidence="1 2">
    <name type="scientific">Stenotrophomonas maltophilia</name>
    <name type="common">Pseudomonas maltophilia</name>
    <name type="synonym">Xanthomonas maltophilia</name>
    <dbReference type="NCBI Taxonomy" id="40324"/>
    <lineage>
        <taxon>Bacteria</taxon>
        <taxon>Pseudomonadati</taxon>
        <taxon>Pseudomonadota</taxon>
        <taxon>Gammaproteobacteria</taxon>
        <taxon>Lysobacterales</taxon>
        <taxon>Lysobacteraceae</taxon>
        <taxon>Stenotrophomonas</taxon>
        <taxon>Stenotrophomonas maltophilia group</taxon>
    </lineage>
</organism>
<reference evidence="2" key="1">
    <citation type="journal article" date="2020" name="MBio">
        <title>Horizontal gene transfer to a defensive symbiont with a reduced genome amongst a multipartite beetle microbiome.</title>
        <authorList>
            <person name="Waterworth S.C."/>
            <person name="Florez L.V."/>
            <person name="Rees E.R."/>
            <person name="Hertweck C."/>
            <person name="Kaltenpoth M."/>
            <person name="Kwan J.C."/>
        </authorList>
    </citation>
    <scope>NUCLEOTIDE SEQUENCE [LARGE SCALE GENOMIC DNA]</scope>
</reference>
<accession>A0A7V8JJX3</accession>
<evidence type="ECO:0000313" key="2">
    <source>
        <dbReference type="Proteomes" id="UP000487117"/>
    </source>
</evidence>
<dbReference type="EMBL" id="WNDS01000005">
    <property type="protein sequence ID" value="KAF1013189.1"/>
    <property type="molecule type" value="Genomic_DNA"/>
</dbReference>
<dbReference type="AlphaFoldDB" id="A0A7V8JJX3"/>
<protein>
    <submittedName>
        <fullName evidence="1">Uncharacterized protein</fullName>
    </submittedName>
</protein>
<comment type="caution">
    <text evidence="1">The sequence shown here is derived from an EMBL/GenBank/DDBJ whole genome shotgun (WGS) entry which is preliminary data.</text>
</comment>